<dbReference type="GO" id="GO:0070971">
    <property type="term" value="C:endoplasmic reticulum exit site"/>
    <property type="evidence" value="ECO:0007669"/>
    <property type="project" value="TreeGrafter"/>
</dbReference>
<organism evidence="2 3">
    <name type="scientific">Escallonia herrerae</name>
    <dbReference type="NCBI Taxonomy" id="1293975"/>
    <lineage>
        <taxon>Eukaryota</taxon>
        <taxon>Viridiplantae</taxon>
        <taxon>Streptophyta</taxon>
        <taxon>Embryophyta</taxon>
        <taxon>Tracheophyta</taxon>
        <taxon>Spermatophyta</taxon>
        <taxon>Magnoliopsida</taxon>
        <taxon>eudicotyledons</taxon>
        <taxon>Gunneridae</taxon>
        <taxon>Pentapetalae</taxon>
        <taxon>asterids</taxon>
        <taxon>campanulids</taxon>
        <taxon>Escalloniales</taxon>
        <taxon>Escalloniaceae</taxon>
        <taxon>Escallonia</taxon>
    </lineage>
</organism>
<name>A0AA89AWN7_9ASTE</name>
<protein>
    <recommendedName>
        <fullName evidence="1">Sec23/Sec24 trunk domain-containing protein</fullName>
    </recommendedName>
</protein>
<dbReference type="InterPro" id="IPR050550">
    <property type="entry name" value="SEC23_SEC24_subfamily"/>
</dbReference>
<dbReference type="Gene3D" id="2.30.30.380">
    <property type="entry name" value="Zn-finger domain of Sec23/24"/>
    <property type="match status" value="1"/>
</dbReference>
<proteinExistence type="predicted"/>
<dbReference type="InterPro" id="IPR006896">
    <property type="entry name" value="Sec23/24_trunk_dom"/>
</dbReference>
<evidence type="ECO:0000259" key="1">
    <source>
        <dbReference type="Pfam" id="PF04811"/>
    </source>
</evidence>
<dbReference type="Pfam" id="PF04811">
    <property type="entry name" value="Sec23_trunk"/>
    <property type="match status" value="1"/>
</dbReference>
<dbReference type="SUPFAM" id="SSF82919">
    <property type="entry name" value="Zn-finger domain of Sec23/24"/>
    <property type="match status" value="1"/>
</dbReference>
<dbReference type="PANTHER" id="PTHR13803">
    <property type="entry name" value="SEC24-RELATED PROTEIN"/>
    <property type="match status" value="1"/>
</dbReference>
<evidence type="ECO:0000313" key="2">
    <source>
        <dbReference type="EMBL" id="KAK3018195.1"/>
    </source>
</evidence>
<feature type="domain" description="Sec23/Sec24 trunk" evidence="1">
    <location>
        <begin position="43"/>
        <end position="97"/>
    </location>
</feature>
<dbReference type="AlphaFoldDB" id="A0AA89AWN7"/>
<dbReference type="EMBL" id="JAVXUP010000950">
    <property type="protein sequence ID" value="KAK3018195.1"/>
    <property type="molecule type" value="Genomic_DNA"/>
</dbReference>
<comment type="caution">
    <text evidence="2">The sequence shown here is derived from an EMBL/GenBank/DDBJ whole genome shotgun (WGS) entry which is preliminary data.</text>
</comment>
<evidence type="ECO:0000313" key="3">
    <source>
        <dbReference type="Proteomes" id="UP001188597"/>
    </source>
</evidence>
<dbReference type="GO" id="GO:0006886">
    <property type="term" value="P:intracellular protein transport"/>
    <property type="evidence" value="ECO:0007669"/>
    <property type="project" value="InterPro"/>
</dbReference>
<dbReference type="PANTHER" id="PTHR13803:SF39">
    <property type="entry name" value="SECRETORY 24AB, ISOFORM A"/>
    <property type="match status" value="1"/>
</dbReference>
<dbReference type="GO" id="GO:0000149">
    <property type="term" value="F:SNARE binding"/>
    <property type="evidence" value="ECO:0007669"/>
    <property type="project" value="TreeGrafter"/>
</dbReference>
<dbReference type="GO" id="GO:0090110">
    <property type="term" value="P:COPII-coated vesicle cargo loading"/>
    <property type="evidence" value="ECO:0007669"/>
    <property type="project" value="TreeGrafter"/>
</dbReference>
<dbReference type="InterPro" id="IPR036465">
    <property type="entry name" value="vWFA_dom_sf"/>
</dbReference>
<dbReference type="SUPFAM" id="SSF53300">
    <property type="entry name" value="vWA-like"/>
    <property type="match status" value="1"/>
</dbReference>
<accession>A0AA89AWN7</accession>
<dbReference type="GO" id="GO:0008270">
    <property type="term" value="F:zinc ion binding"/>
    <property type="evidence" value="ECO:0007669"/>
    <property type="project" value="InterPro"/>
</dbReference>
<dbReference type="Gene3D" id="3.40.50.410">
    <property type="entry name" value="von Willebrand factor, type A domain"/>
    <property type="match status" value="1"/>
</dbReference>
<keyword evidence="3" id="KW-1185">Reference proteome</keyword>
<dbReference type="Proteomes" id="UP001188597">
    <property type="component" value="Unassembled WGS sequence"/>
</dbReference>
<dbReference type="InterPro" id="IPR036174">
    <property type="entry name" value="Znf_Sec23_Sec24_sf"/>
</dbReference>
<gene>
    <name evidence="2" type="ORF">RJ639_002888</name>
</gene>
<dbReference type="GO" id="GO:0030127">
    <property type="term" value="C:COPII vesicle coat"/>
    <property type="evidence" value="ECO:0007669"/>
    <property type="project" value="InterPro"/>
</dbReference>
<reference evidence="2" key="1">
    <citation type="submission" date="2022-12" db="EMBL/GenBank/DDBJ databases">
        <title>Draft genome assemblies for two species of Escallonia (Escalloniales).</title>
        <authorList>
            <person name="Chanderbali A."/>
            <person name="Dervinis C."/>
            <person name="Anghel I."/>
            <person name="Soltis D."/>
            <person name="Soltis P."/>
            <person name="Zapata F."/>
        </authorList>
    </citation>
    <scope>NUCLEOTIDE SEQUENCE</scope>
    <source>
        <strain evidence="2">UCBG64.0493</strain>
        <tissue evidence="2">Leaf</tissue>
    </source>
</reference>
<sequence length="97" mass="11016">MRTENFQTLAVVRGRRIDLDQRPELIKGSVEFIAPAEYMVRPPMPPVYFFLIDVSISAVRSGMLEVVAETIKSCLDRLPGNSRTQIGFITFDSIIHF</sequence>